<dbReference type="AlphaFoldDB" id="A0A0U9HB77"/>
<evidence type="ECO:0000256" key="4">
    <source>
        <dbReference type="PIRNR" id="PIRNR006078"/>
    </source>
</evidence>
<dbReference type="InterPro" id="IPR018197">
    <property type="entry name" value="Glycerate_kinase_RE-like"/>
</dbReference>
<dbReference type="NCBIfam" id="TIGR00045">
    <property type="entry name" value="glycerate kinase"/>
    <property type="match status" value="1"/>
</dbReference>
<dbReference type="InterPro" id="IPR018193">
    <property type="entry name" value="Glyc_kinase_flavodox-like_fold"/>
</dbReference>
<dbReference type="InterPro" id="IPR004381">
    <property type="entry name" value="Glycerate_kinase"/>
</dbReference>
<evidence type="ECO:0000256" key="3">
    <source>
        <dbReference type="ARBA" id="ARBA00022777"/>
    </source>
</evidence>
<reference evidence="5" key="1">
    <citation type="journal article" date="2016" name="Genome Announc.">
        <title>Draft Genome Sequence of the Syntrophic Lactate-Degrading Bacterium Tepidanaerobacter syntrophicus JLT.</title>
        <authorList>
            <person name="Matsuura N."/>
            <person name="Ohashi A."/>
            <person name="Tourlousse D.M."/>
            <person name="Sekiguchi Y."/>
        </authorList>
    </citation>
    <scope>NUCLEOTIDE SEQUENCE [LARGE SCALE GENOMIC DNA]</scope>
    <source>
        <strain evidence="5">JL</strain>
    </source>
</reference>
<organism evidence="5">
    <name type="scientific">Tepidanaerobacter syntrophicus</name>
    <dbReference type="NCBI Taxonomy" id="224999"/>
    <lineage>
        <taxon>Bacteria</taxon>
        <taxon>Bacillati</taxon>
        <taxon>Bacillota</taxon>
        <taxon>Clostridia</taxon>
        <taxon>Thermosediminibacterales</taxon>
        <taxon>Tepidanaerobacteraceae</taxon>
        <taxon>Tepidanaerobacter</taxon>
    </lineage>
</organism>
<accession>A0A0U9HB77</accession>
<evidence type="ECO:0000256" key="2">
    <source>
        <dbReference type="ARBA" id="ARBA00022679"/>
    </source>
</evidence>
<dbReference type="OrthoDB" id="9774290at2"/>
<keyword evidence="2 4" id="KW-0808">Transferase</keyword>
<comment type="similarity">
    <text evidence="1 4">Belongs to the glycerate kinase type-1 family.</text>
</comment>
<protein>
    <submittedName>
        <fullName evidence="5">Glycerate kinase</fullName>
    </submittedName>
</protein>
<gene>
    <name evidence="5" type="ORF">TSYNT_15</name>
</gene>
<evidence type="ECO:0000313" key="6">
    <source>
        <dbReference type="Proteomes" id="UP000062160"/>
    </source>
</evidence>
<evidence type="ECO:0000313" key="5">
    <source>
        <dbReference type="EMBL" id="GAQ24021.1"/>
    </source>
</evidence>
<dbReference type="InterPro" id="IPR036129">
    <property type="entry name" value="Glycerate_kinase_sf"/>
</dbReference>
<dbReference type="STRING" id="224999.GCA_001485475_00004"/>
<dbReference type="PIRSF" id="PIRSF006078">
    <property type="entry name" value="GlxK"/>
    <property type="match status" value="1"/>
</dbReference>
<dbReference type="GO" id="GO:0031388">
    <property type="term" value="P:organic acid phosphorylation"/>
    <property type="evidence" value="ECO:0007669"/>
    <property type="project" value="UniProtKB-UniRule"/>
</dbReference>
<dbReference type="PANTHER" id="PTHR21599:SF0">
    <property type="entry name" value="GLYCERATE KINASE"/>
    <property type="match status" value="1"/>
</dbReference>
<dbReference type="GO" id="GO:0008887">
    <property type="term" value="F:glycerate kinase activity"/>
    <property type="evidence" value="ECO:0007669"/>
    <property type="project" value="UniProtKB-UniRule"/>
</dbReference>
<keyword evidence="3 4" id="KW-0418">Kinase</keyword>
<evidence type="ECO:0000256" key="1">
    <source>
        <dbReference type="ARBA" id="ARBA00006284"/>
    </source>
</evidence>
<dbReference type="Proteomes" id="UP000062160">
    <property type="component" value="Unassembled WGS sequence"/>
</dbReference>
<dbReference type="SUPFAM" id="SSF110738">
    <property type="entry name" value="Glycerate kinase I"/>
    <property type="match status" value="1"/>
</dbReference>
<sequence length="384" mass="40633">MKVIIAPDSFKGSLSSIQAAEAIERGIKKAALAYSENVEVAKVPMADGGEGTVEAIISAVGGKIIPTKALDPLGRPIDSFFGVLPDNTAVIEMAAASGLNFLKEEERNPLKTTSYGTGQLIKAALDMGCENIIIGIGGSATNDGGVGMAQAIGVEFLDKEGKQIGFGGGELSKIYKIDISNLDGRVKNAKFTIASDVKNPLCGPEGASAIYGPQKGATPEMIEILDKNLDHLAKIIKRDLGKDIKDLPGAGAAGGLGAALMAFLDAQLRPGIEIVMELSNFKEKVKDANIIFTGEGSTDYQTKFGKVPFGVAQVAKEYNKPVICVSGSLLEGYEQLYEYGISAMFSIVNKPMDLKEAMERGEELLYKTSENLFRLLFVGLGLGR</sequence>
<dbReference type="Gene3D" id="3.90.1510.10">
    <property type="entry name" value="Glycerate kinase, domain 2"/>
    <property type="match status" value="1"/>
</dbReference>
<keyword evidence="6" id="KW-1185">Reference proteome</keyword>
<dbReference type="Pfam" id="PF02595">
    <property type="entry name" value="Gly_kinase"/>
    <property type="match status" value="1"/>
</dbReference>
<dbReference type="RefSeq" id="WP_059031025.1">
    <property type="nucleotide sequence ID" value="NZ_DF976995.1"/>
</dbReference>
<proteinExistence type="inferred from homology"/>
<name>A0A0U9HB77_9FIRM</name>
<dbReference type="EMBL" id="DF976995">
    <property type="protein sequence ID" value="GAQ24021.1"/>
    <property type="molecule type" value="Genomic_DNA"/>
</dbReference>
<dbReference type="Gene3D" id="3.40.50.10350">
    <property type="entry name" value="Glycerate kinase, domain 1"/>
    <property type="match status" value="1"/>
</dbReference>
<dbReference type="PANTHER" id="PTHR21599">
    <property type="entry name" value="GLYCERATE KINASE"/>
    <property type="match status" value="1"/>
</dbReference>